<dbReference type="AlphaFoldDB" id="A0A016T872"/>
<dbReference type="Proteomes" id="UP000024635">
    <property type="component" value="Unassembled WGS sequence"/>
</dbReference>
<evidence type="ECO:0000313" key="2">
    <source>
        <dbReference type="Proteomes" id="UP000024635"/>
    </source>
</evidence>
<reference evidence="2" key="1">
    <citation type="journal article" date="2015" name="Nat. Genet.">
        <title>The genome and transcriptome of the zoonotic hookworm Ancylostoma ceylanicum identify infection-specific gene families.</title>
        <authorList>
            <person name="Schwarz E.M."/>
            <person name="Hu Y."/>
            <person name="Antoshechkin I."/>
            <person name="Miller M.M."/>
            <person name="Sternberg P.W."/>
            <person name="Aroian R.V."/>
        </authorList>
    </citation>
    <scope>NUCLEOTIDE SEQUENCE</scope>
    <source>
        <strain evidence="2">HY135</strain>
    </source>
</reference>
<accession>A0A016T872</accession>
<dbReference type="EMBL" id="JARK01001464">
    <property type="protein sequence ID" value="EYB98819.1"/>
    <property type="molecule type" value="Genomic_DNA"/>
</dbReference>
<gene>
    <name evidence="1" type="primary">Acey_s0128.g1460</name>
    <name evidence="1" type="ORF">Y032_0128g1460</name>
</gene>
<evidence type="ECO:0000313" key="1">
    <source>
        <dbReference type="EMBL" id="EYB98819.1"/>
    </source>
</evidence>
<proteinExistence type="predicted"/>
<organism evidence="1 2">
    <name type="scientific">Ancylostoma ceylanicum</name>
    <dbReference type="NCBI Taxonomy" id="53326"/>
    <lineage>
        <taxon>Eukaryota</taxon>
        <taxon>Metazoa</taxon>
        <taxon>Ecdysozoa</taxon>
        <taxon>Nematoda</taxon>
        <taxon>Chromadorea</taxon>
        <taxon>Rhabditida</taxon>
        <taxon>Rhabditina</taxon>
        <taxon>Rhabditomorpha</taxon>
        <taxon>Strongyloidea</taxon>
        <taxon>Ancylostomatidae</taxon>
        <taxon>Ancylostomatinae</taxon>
        <taxon>Ancylostoma</taxon>
    </lineage>
</organism>
<comment type="caution">
    <text evidence="1">The sequence shown here is derived from an EMBL/GenBank/DDBJ whole genome shotgun (WGS) entry which is preliminary data.</text>
</comment>
<sequence>MTVKLTNRIRVTVADGRRLPPRWAWLPSTAPTNRRRRAAAHIETNAHHFTMTNRMMDEIFRVLRFTTPQHDYNLSGKFVVDPAEIESRPVGMAEKEKARSGPFWN</sequence>
<protein>
    <submittedName>
        <fullName evidence="1">Uncharacterized protein</fullName>
    </submittedName>
</protein>
<name>A0A016T872_9BILA</name>
<keyword evidence="2" id="KW-1185">Reference proteome</keyword>